<keyword evidence="3" id="KW-1003">Cell membrane</keyword>
<evidence type="ECO:0000256" key="6">
    <source>
        <dbReference type="ARBA" id="ARBA00022741"/>
    </source>
</evidence>
<keyword evidence="2" id="KW-0813">Transport</keyword>
<keyword evidence="9 11" id="KW-0472">Membrane</keyword>
<evidence type="ECO:0000256" key="11">
    <source>
        <dbReference type="SAM" id="Phobius"/>
    </source>
</evidence>
<feature type="domain" description="ABC transporter" evidence="12">
    <location>
        <begin position="359"/>
        <end position="599"/>
    </location>
</feature>
<dbReference type="PROSITE" id="PS50929">
    <property type="entry name" value="ABC_TM1F"/>
    <property type="match status" value="1"/>
</dbReference>
<dbReference type="SUPFAM" id="SSF90123">
    <property type="entry name" value="ABC transporter transmembrane region"/>
    <property type="match status" value="1"/>
</dbReference>
<evidence type="ECO:0000313" key="14">
    <source>
        <dbReference type="EMBL" id="RCK70410.1"/>
    </source>
</evidence>
<dbReference type="SMART" id="SM00382">
    <property type="entry name" value="AAA"/>
    <property type="match status" value="1"/>
</dbReference>
<feature type="transmembrane region" description="Helical" evidence="11">
    <location>
        <begin position="40"/>
        <end position="62"/>
    </location>
</feature>
<dbReference type="GO" id="GO:0005886">
    <property type="term" value="C:plasma membrane"/>
    <property type="evidence" value="ECO:0007669"/>
    <property type="project" value="UniProtKB-SubCell"/>
</dbReference>
<evidence type="ECO:0000256" key="7">
    <source>
        <dbReference type="ARBA" id="ARBA00022840"/>
    </source>
</evidence>
<evidence type="ECO:0000313" key="15">
    <source>
        <dbReference type="Proteomes" id="UP000252770"/>
    </source>
</evidence>
<dbReference type="InterPro" id="IPR027417">
    <property type="entry name" value="P-loop_NTPase"/>
</dbReference>
<evidence type="ECO:0000256" key="9">
    <source>
        <dbReference type="ARBA" id="ARBA00023136"/>
    </source>
</evidence>
<feature type="compositionally biased region" description="Basic and acidic residues" evidence="10">
    <location>
        <begin position="1"/>
        <end position="17"/>
    </location>
</feature>
<keyword evidence="7 14" id="KW-0067">ATP-binding</keyword>
<evidence type="ECO:0000256" key="10">
    <source>
        <dbReference type="SAM" id="MobiDB-lite"/>
    </source>
</evidence>
<dbReference type="InterPro" id="IPR036640">
    <property type="entry name" value="ABC1_TM_sf"/>
</dbReference>
<evidence type="ECO:0000256" key="2">
    <source>
        <dbReference type="ARBA" id="ARBA00022448"/>
    </source>
</evidence>
<dbReference type="GO" id="GO:0016887">
    <property type="term" value="F:ATP hydrolysis activity"/>
    <property type="evidence" value="ECO:0007669"/>
    <property type="project" value="InterPro"/>
</dbReference>
<evidence type="ECO:0000259" key="12">
    <source>
        <dbReference type="PROSITE" id="PS50893"/>
    </source>
</evidence>
<feature type="transmembrane region" description="Helical" evidence="11">
    <location>
        <begin position="163"/>
        <end position="181"/>
    </location>
</feature>
<dbReference type="FunFam" id="3.40.50.300:FF:001001">
    <property type="entry name" value="Multidrug ABC transporter ATP-binding protein"/>
    <property type="match status" value="1"/>
</dbReference>
<dbReference type="GO" id="GO:0015421">
    <property type="term" value="F:ABC-type oligopeptide transporter activity"/>
    <property type="evidence" value="ECO:0007669"/>
    <property type="project" value="TreeGrafter"/>
</dbReference>
<comment type="subcellular location">
    <subcellularLocation>
        <location evidence="1">Cell membrane</location>
        <topology evidence="1">Multi-pass membrane protein</topology>
    </subcellularLocation>
</comment>
<gene>
    <name evidence="14" type="ORF">DT076_07120</name>
</gene>
<dbReference type="Proteomes" id="UP000252770">
    <property type="component" value="Unassembled WGS sequence"/>
</dbReference>
<dbReference type="PROSITE" id="PS50893">
    <property type="entry name" value="ABC_TRANSPORTER_2"/>
    <property type="match status" value="1"/>
</dbReference>
<dbReference type="GO" id="GO:0005524">
    <property type="term" value="F:ATP binding"/>
    <property type="evidence" value="ECO:0007669"/>
    <property type="project" value="UniProtKB-KW"/>
</dbReference>
<dbReference type="Gene3D" id="1.20.1560.10">
    <property type="entry name" value="ABC transporter type 1, transmembrane domain"/>
    <property type="match status" value="1"/>
</dbReference>
<reference evidence="14 15" key="1">
    <citation type="submission" date="2018-07" db="EMBL/GenBank/DDBJ databases">
        <title>Desertimonas flava gen. nov. sp. nov.</title>
        <authorList>
            <person name="Liu S."/>
        </authorList>
    </citation>
    <scope>NUCLEOTIDE SEQUENCE [LARGE SCALE GENOMIC DNA]</scope>
    <source>
        <strain evidence="14 15">16Sb5-5</strain>
    </source>
</reference>
<dbReference type="InterPro" id="IPR039421">
    <property type="entry name" value="Type_1_exporter"/>
</dbReference>
<dbReference type="AlphaFoldDB" id="A0A367YX58"/>
<dbReference type="InterPro" id="IPR003439">
    <property type="entry name" value="ABC_transporter-like_ATP-bd"/>
</dbReference>
<dbReference type="PANTHER" id="PTHR43394">
    <property type="entry name" value="ATP-DEPENDENT PERMEASE MDL1, MITOCHONDRIAL"/>
    <property type="match status" value="1"/>
</dbReference>
<dbReference type="SUPFAM" id="SSF52540">
    <property type="entry name" value="P-loop containing nucleoside triphosphate hydrolases"/>
    <property type="match status" value="1"/>
</dbReference>
<accession>A0A367YX58</accession>
<feature type="transmembrane region" description="Helical" evidence="11">
    <location>
        <begin position="269"/>
        <end position="292"/>
    </location>
</feature>
<evidence type="ECO:0000256" key="3">
    <source>
        <dbReference type="ARBA" id="ARBA00022475"/>
    </source>
</evidence>
<feature type="transmembrane region" description="Helical" evidence="11">
    <location>
        <begin position="187"/>
        <end position="204"/>
    </location>
</feature>
<dbReference type="Gene3D" id="3.40.50.300">
    <property type="entry name" value="P-loop containing nucleotide triphosphate hydrolases"/>
    <property type="match status" value="1"/>
</dbReference>
<evidence type="ECO:0000256" key="5">
    <source>
        <dbReference type="ARBA" id="ARBA00022692"/>
    </source>
</evidence>
<dbReference type="Pfam" id="PF00005">
    <property type="entry name" value="ABC_tran"/>
    <property type="match status" value="1"/>
</dbReference>
<comment type="caution">
    <text evidence="14">The sequence shown here is derived from an EMBL/GenBank/DDBJ whole genome shotgun (WGS) entry which is preliminary data.</text>
</comment>
<feature type="transmembrane region" description="Helical" evidence="11">
    <location>
        <begin position="82"/>
        <end position="105"/>
    </location>
</feature>
<keyword evidence="15" id="KW-1185">Reference proteome</keyword>
<evidence type="ECO:0000259" key="13">
    <source>
        <dbReference type="PROSITE" id="PS50929"/>
    </source>
</evidence>
<evidence type="ECO:0000256" key="1">
    <source>
        <dbReference type="ARBA" id="ARBA00004651"/>
    </source>
</evidence>
<evidence type="ECO:0000256" key="8">
    <source>
        <dbReference type="ARBA" id="ARBA00022989"/>
    </source>
</evidence>
<keyword evidence="4" id="KW-0997">Cell inner membrane</keyword>
<evidence type="ECO:0000256" key="4">
    <source>
        <dbReference type="ARBA" id="ARBA00022519"/>
    </source>
</evidence>
<organism evidence="14 15">
    <name type="scientific">Desertihabitans brevis</name>
    <dbReference type="NCBI Taxonomy" id="2268447"/>
    <lineage>
        <taxon>Bacteria</taxon>
        <taxon>Bacillati</taxon>
        <taxon>Actinomycetota</taxon>
        <taxon>Actinomycetes</taxon>
        <taxon>Propionibacteriales</taxon>
        <taxon>Propionibacteriaceae</taxon>
        <taxon>Desertihabitans</taxon>
    </lineage>
</organism>
<dbReference type="EMBL" id="QOUI01000003">
    <property type="protein sequence ID" value="RCK70410.1"/>
    <property type="molecule type" value="Genomic_DNA"/>
</dbReference>
<dbReference type="InterPro" id="IPR011527">
    <property type="entry name" value="ABC1_TM_dom"/>
</dbReference>
<keyword evidence="6" id="KW-0547">Nucleotide-binding</keyword>
<dbReference type="PANTHER" id="PTHR43394:SF1">
    <property type="entry name" value="ATP-BINDING CASSETTE SUB-FAMILY B MEMBER 10, MITOCHONDRIAL"/>
    <property type="match status" value="1"/>
</dbReference>
<proteinExistence type="predicted"/>
<feature type="region of interest" description="Disordered" evidence="10">
    <location>
        <begin position="1"/>
        <end position="21"/>
    </location>
</feature>
<dbReference type="InterPro" id="IPR003593">
    <property type="entry name" value="AAA+_ATPase"/>
</dbReference>
<keyword evidence="5 11" id="KW-0812">Transmembrane</keyword>
<sequence>MSAREQDVGTGSSRDHQLPVASGRDTAAAVGRAALALPRLVASSTVAAVVGSIATIATPVLLGRIVDVVLAAVDRRTDVWPALTPLLVAVAAAVVVGAVLTSLALREAERLGASIAADLRERVVDRSLRMAPQTLERAGVGDVSTRVTEDVEVFTRSVPTISAVINSLITVGVSVVAFAALDGRLALAFFTVVPVYVLSLRSYLPRAAVLYAEERSRASTRSRVLLESVHGSRTVHAYGMGELQTDRVREASEAGLAAALRARRAFAGFAWTMNAAEAVGLSALVVCGFLLVRADLVSVGDVTAAALLFHRLFGPLGLLLTSFDDVQRAAAALGRIVGVARMDPPTSRVRPPRLSTATVRLTGIRHAYDDGHEVLHGIDLVVPAGTSLAVVGESGAGKTTLAAIAAGVFPPSAGTVELVDGDDPGICVDLADLDQVDLRSLVGLVSQESHVFAGTLRADLQLAKPGATDEELQAALDSTGATWARALPDGLDTVVGAGGYPLTPAQEQHLALTRLYLRNPPVVVLDEATAEASSAGARDLERVAEELLAGRTAVVVAHRLTQARACDRILVMADGRPVELGHHDELVAAGGMYARLWRTWTASGRDATT</sequence>
<feature type="domain" description="ABC transmembrane type-1" evidence="13">
    <location>
        <begin position="44"/>
        <end position="328"/>
    </location>
</feature>
<dbReference type="CDD" id="cd07346">
    <property type="entry name" value="ABC_6TM_exporters"/>
    <property type="match status" value="1"/>
</dbReference>
<dbReference type="Pfam" id="PF00664">
    <property type="entry name" value="ABC_membrane"/>
    <property type="match status" value="1"/>
</dbReference>
<dbReference type="RefSeq" id="WP_114125953.1">
    <property type="nucleotide sequence ID" value="NZ_QOUI01000003.1"/>
</dbReference>
<keyword evidence="8 11" id="KW-1133">Transmembrane helix</keyword>
<protein>
    <submittedName>
        <fullName evidence="14">ABC transporter ATP-binding protein</fullName>
    </submittedName>
</protein>
<name>A0A367YX58_9ACTN</name>